<name>H8YYJ3_9GAMM</name>
<organism evidence="3 4">
    <name type="scientific">Thiorhodovibrio frisius</name>
    <dbReference type="NCBI Taxonomy" id="631362"/>
    <lineage>
        <taxon>Bacteria</taxon>
        <taxon>Pseudomonadati</taxon>
        <taxon>Pseudomonadota</taxon>
        <taxon>Gammaproteobacteria</taxon>
        <taxon>Chromatiales</taxon>
        <taxon>Chromatiaceae</taxon>
        <taxon>Thiorhodovibrio</taxon>
    </lineage>
</organism>
<dbReference type="InterPro" id="IPR036034">
    <property type="entry name" value="PDZ_sf"/>
</dbReference>
<reference evidence="3 4" key="2">
    <citation type="submission" date="2011-11" db="EMBL/GenBank/DDBJ databases">
        <authorList>
            <consortium name="US DOE Joint Genome Institute"/>
            <person name="Lucas S."/>
            <person name="Han J."/>
            <person name="Lapidus A."/>
            <person name="Cheng J.-F."/>
            <person name="Goodwin L."/>
            <person name="Pitluck S."/>
            <person name="Peters L."/>
            <person name="Ovchinnikova G."/>
            <person name="Zhang X."/>
            <person name="Detter J.C."/>
            <person name="Han C."/>
            <person name="Tapia R."/>
            <person name="Land M."/>
            <person name="Hauser L."/>
            <person name="Kyrpides N."/>
            <person name="Ivanova N."/>
            <person name="Pagani I."/>
            <person name="Vogl K."/>
            <person name="Liu Z."/>
            <person name="Overmann J."/>
            <person name="Frigaard N.-U."/>
            <person name="Bryant D."/>
            <person name="Woyke T."/>
        </authorList>
    </citation>
    <scope>NUCLEOTIDE SEQUENCE [LARGE SCALE GENOMIC DNA]</scope>
    <source>
        <strain evidence="3 4">970</strain>
    </source>
</reference>
<dbReference type="HOGENOM" id="CLU_035488_1_0_6"/>
<feature type="domain" description="Haem-binding uptake Tiki superfamily ChaN" evidence="2">
    <location>
        <begin position="69"/>
        <end position="275"/>
    </location>
</feature>
<evidence type="ECO:0000259" key="1">
    <source>
        <dbReference type="Pfam" id="PF00595"/>
    </source>
</evidence>
<proteinExistence type="predicted"/>
<dbReference type="Gene3D" id="3.40.50.11550">
    <property type="match status" value="1"/>
</dbReference>
<dbReference type="SUPFAM" id="SSF159501">
    <property type="entry name" value="EreA/ChaN-like"/>
    <property type="match status" value="1"/>
</dbReference>
<dbReference type="STRING" id="631362.Thi970DRAFT_01190"/>
<sequence>MFSHSRFSGALRHWRASMLGLLLMCFPLFAVSAQVPPGVAMDAEAATAEQAVASTQVLDMTSLVGLEDLIERIADQDAVFIGETHDSYADHLNQLAIIERLHARGKPLAIGMEFFQQPFQSVLDAYVAGDISEQDMLKQTEYFDRWRFDYRLYRPILHFAREHGIALIALNVPKELTEKVGGQGLDALSAEERARLPTQLDASDPAYRERIKAVFDLHPQGPDSDFERFLAVQLLWDEGMAEQAARYLEMHPGTTLVVLAGSGHIEYGQGIPQRLKRRRPVEMVTILNGTHYAFAPERADYLLFPQPAELPERGLLGVMLDIESDGEGIGIQGFAAESGARDAGLKEGDRLVRIGERTIEDYADVRIAMIDATPGERLVVEALRPGLIGEPERLMVTVELH</sequence>
<feature type="domain" description="PDZ" evidence="1">
    <location>
        <begin position="312"/>
        <end position="368"/>
    </location>
</feature>
<protein>
    <submittedName>
        <fullName evidence="3">Uncharacterized iron-regulated protein</fullName>
    </submittedName>
</protein>
<dbReference type="InterPro" id="IPR001478">
    <property type="entry name" value="PDZ"/>
</dbReference>
<dbReference type="RefSeq" id="WP_009147602.1">
    <property type="nucleotide sequence ID" value="NZ_CP121471.1"/>
</dbReference>
<dbReference type="InterPro" id="IPR007314">
    <property type="entry name" value="Cofac_haem-bd_dom"/>
</dbReference>
<dbReference type="eggNOG" id="COG0265">
    <property type="taxonomic scope" value="Bacteria"/>
</dbReference>
<accession>H8YYJ3</accession>
<reference evidence="4" key="1">
    <citation type="submission" date="2011-06" db="EMBL/GenBank/DDBJ databases">
        <authorList>
            <consortium name="US DOE Joint Genome Institute (JGI-PGF)"/>
            <person name="Lucas S."/>
            <person name="Han J."/>
            <person name="Lapidus A."/>
            <person name="Cheng J.-F."/>
            <person name="Goodwin L."/>
            <person name="Pitluck S."/>
            <person name="Peters L."/>
            <person name="Land M.L."/>
            <person name="Hauser L."/>
            <person name="Vogl K."/>
            <person name="Liu Z."/>
            <person name="Overmann J."/>
            <person name="Frigaard N.-U."/>
            <person name="Bryant D.A."/>
            <person name="Woyke T.J."/>
        </authorList>
    </citation>
    <scope>NUCLEOTIDE SEQUENCE [LARGE SCALE GENOMIC DNA]</scope>
    <source>
        <strain evidence="4">970</strain>
    </source>
</reference>
<dbReference type="Pfam" id="PF04187">
    <property type="entry name" value="Cofac_haem_bdg"/>
    <property type="match status" value="1"/>
</dbReference>
<dbReference type="EMBL" id="JH603168">
    <property type="protein sequence ID" value="EIC23519.1"/>
    <property type="molecule type" value="Genomic_DNA"/>
</dbReference>
<gene>
    <name evidence="3" type="ORF">Thi970DRAFT_01190</name>
</gene>
<dbReference type="SUPFAM" id="SSF50156">
    <property type="entry name" value="PDZ domain-like"/>
    <property type="match status" value="1"/>
</dbReference>
<keyword evidence="4" id="KW-1185">Reference proteome</keyword>
<dbReference type="CDD" id="cd14727">
    <property type="entry name" value="ChanN-like"/>
    <property type="match status" value="1"/>
</dbReference>
<evidence type="ECO:0000259" key="2">
    <source>
        <dbReference type="Pfam" id="PF04187"/>
    </source>
</evidence>
<dbReference type="Pfam" id="PF00595">
    <property type="entry name" value="PDZ"/>
    <property type="match status" value="1"/>
</dbReference>
<evidence type="ECO:0000313" key="3">
    <source>
        <dbReference type="EMBL" id="EIC23519.1"/>
    </source>
</evidence>
<evidence type="ECO:0000313" key="4">
    <source>
        <dbReference type="Proteomes" id="UP000002964"/>
    </source>
</evidence>
<dbReference type="Gene3D" id="2.30.42.10">
    <property type="match status" value="1"/>
</dbReference>
<dbReference type="Proteomes" id="UP000002964">
    <property type="component" value="Unassembled WGS sequence"/>
</dbReference>
<dbReference type="AlphaFoldDB" id="H8YYJ3"/>
<dbReference type="eggNOG" id="COG3016">
    <property type="taxonomic scope" value="Bacteria"/>
</dbReference>